<organism evidence="2 3">
    <name type="scientific">Dendrobium thyrsiflorum</name>
    <name type="common">Pinecone-like raceme dendrobium</name>
    <name type="synonym">Orchid</name>
    <dbReference type="NCBI Taxonomy" id="117978"/>
    <lineage>
        <taxon>Eukaryota</taxon>
        <taxon>Viridiplantae</taxon>
        <taxon>Streptophyta</taxon>
        <taxon>Embryophyta</taxon>
        <taxon>Tracheophyta</taxon>
        <taxon>Spermatophyta</taxon>
        <taxon>Magnoliopsida</taxon>
        <taxon>Liliopsida</taxon>
        <taxon>Asparagales</taxon>
        <taxon>Orchidaceae</taxon>
        <taxon>Epidendroideae</taxon>
        <taxon>Malaxideae</taxon>
        <taxon>Dendrobiinae</taxon>
        <taxon>Dendrobium</taxon>
    </lineage>
</organism>
<gene>
    <name evidence="2" type="ORF">M5K25_027697</name>
</gene>
<feature type="region of interest" description="Disordered" evidence="1">
    <location>
        <begin position="64"/>
        <end position="98"/>
    </location>
</feature>
<keyword evidence="3" id="KW-1185">Reference proteome</keyword>
<dbReference type="AlphaFoldDB" id="A0ABD0TUJ2"/>
<evidence type="ECO:0000313" key="2">
    <source>
        <dbReference type="EMBL" id="KAL0903326.1"/>
    </source>
</evidence>
<dbReference type="Proteomes" id="UP001552299">
    <property type="component" value="Unassembled WGS sequence"/>
</dbReference>
<evidence type="ECO:0000256" key="1">
    <source>
        <dbReference type="SAM" id="MobiDB-lite"/>
    </source>
</evidence>
<accession>A0ABD0TUJ2</accession>
<name>A0ABD0TUJ2_DENTH</name>
<sequence length="268" mass="29850">MNYPYPLRKGVTIVFASNRRICVSILKLQKSIPTIREFLSSVSTWFSTVTRRVKKDMERFSAVTGKGEKGRGSLPSLGSDPIIPLQKNENKEERHPSQPIQTADLTIRFLESCTSTATTKLLGLAASWIGDKERTVVPDEDVLYLLFGVLVNILLVVSNESLGDALADGVYLRGLTTSSDADPHVDSPKSFNPGEQDWFKGFVAEDLRLHELDRDAVNLDQTLACLAVGHSNSRLFAAEALNRIYSPFGSHRRLRPPPQEEETERIKP</sequence>
<comment type="caution">
    <text evidence="2">The sequence shown here is derived from an EMBL/GenBank/DDBJ whole genome shotgun (WGS) entry which is preliminary data.</text>
</comment>
<reference evidence="2 3" key="1">
    <citation type="journal article" date="2024" name="Plant Biotechnol. J.">
        <title>Dendrobium thyrsiflorum genome and its molecular insights into genes involved in important horticultural traits.</title>
        <authorList>
            <person name="Chen B."/>
            <person name="Wang J.Y."/>
            <person name="Zheng P.J."/>
            <person name="Li K.L."/>
            <person name="Liang Y.M."/>
            <person name="Chen X.F."/>
            <person name="Zhang C."/>
            <person name="Zhao X."/>
            <person name="He X."/>
            <person name="Zhang G.Q."/>
            <person name="Liu Z.J."/>
            <person name="Xu Q."/>
        </authorList>
    </citation>
    <scope>NUCLEOTIDE SEQUENCE [LARGE SCALE GENOMIC DNA]</scope>
    <source>
        <strain evidence="2">GZMU011</strain>
    </source>
</reference>
<proteinExistence type="predicted"/>
<feature type="region of interest" description="Disordered" evidence="1">
    <location>
        <begin position="249"/>
        <end position="268"/>
    </location>
</feature>
<evidence type="ECO:0000313" key="3">
    <source>
        <dbReference type="Proteomes" id="UP001552299"/>
    </source>
</evidence>
<protein>
    <submittedName>
        <fullName evidence="2">Uncharacterized protein</fullName>
    </submittedName>
</protein>
<dbReference type="EMBL" id="JANQDX010000020">
    <property type="protein sequence ID" value="KAL0903326.1"/>
    <property type="molecule type" value="Genomic_DNA"/>
</dbReference>
<feature type="compositionally biased region" description="Acidic residues" evidence="1">
    <location>
        <begin position="259"/>
        <end position="268"/>
    </location>
</feature>